<name>A0ABD1T1Q4_9LAMI</name>
<dbReference type="AlphaFoldDB" id="A0ABD1T1Q4"/>
<gene>
    <name evidence="1" type="ORF">Adt_22252</name>
</gene>
<proteinExistence type="predicted"/>
<dbReference type="Proteomes" id="UP001604336">
    <property type="component" value="Unassembled WGS sequence"/>
</dbReference>
<reference evidence="2" key="1">
    <citation type="submission" date="2024-07" db="EMBL/GenBank/DDBJ databases">
        <title>Two chromosome-level genome assemblies of Korean endemic species Abeliophyllum distichum and Forsythia ovata (Oleaceae).</title>
        <authorList>
            <person name="Jang H."/>
        </authorList>
    </citation>
    <scope>NUCLEOTIDE SEQUENCE [LARGE SCALE GENOMIC DNA]</scope>
</reference>
<evidence type="ECO:0000313" key="2">
    <source>
        <dbReference type="Proteomes" id="UP001604336"/>
    </source>
</evidence>
<evidence type="ECO:0000313" key="1">
    <source>
        <dbReference type="EMBL" id="KAL2506631.1"/>
    </source>
</evidence>
<dbReference type="EMBL" id="JBFOLK010000006">
    <property type="protein sequence ID" value="KAL2506631.1"/>
    <property type="molecule type" value="Genomic_DNA"/>
</dbReference>
<keyword evidence="2" id="KW-1185">Reference proteome</keyword>
<organism evidence="1 2">
    <name type="scientific">Abeliophyllum distichum</name>
    <dbReference type="NCBI Taxonomy" id="126358"/>
    <lineage>
        <taxon>Eukaryota</taxon>
        <taxon>Viridiplantae</taxon>
        <taxon>Streptophyta</taxon>
        <taxon>Embryophyta</taxon>
        <taxon>Tracheophyta</taxon>
        <taxon>Spermatophyta</taxon>
        <taxon>Magnoliopsida</taxon>
        <taxon>eudicotyledons</taxon>
        <taxon>Gunneridae</taxon>
        <taxon>Pentapetalae</taxon>
        <taxon>asterids</taxon>
        <taxon>lamiids</taxon>
        <taxon>Lamiales</taxon>
        <taxon>Oleaceae</taxon>
        <taxon>Forsythieae</taxon>
        <taxon>Abeliophyllum</taxon>
    </lineage>
</organism>
<accession>A0ABD1T1Q4</accession>
<protein>
    <submittedName>
        <fullName evidence="1">Uncharacterized protein</fullName>
    </submittedName>
</protein>
<sequence length="118" mass="12987">MEHSGSLPLRFRADTLETVLLASAVVDVDVERLPSSAAVAVIMEFLRQLALCPLSAWYKVKALLHTLQLYLVLGRWRRQRSRSFCLLLVILYGDGKIGVCGSGSGTGTACIYQKNYGL</sequence>
<comment type="caution">
    <text evidence="1">The sequence shown here is derived from an EMBL/GenBank/DDBJ whole genome shotgun (WGS) entry which is preliminary data.</text>
</comment>